<accession>A0ACC1TTC6</accession>
<proteinExistence type="predicted"/>
<name>A0ACC1TTC6_9AGAR</name>
<evidence type="ECO:0000313" key="2">
    <source>
        <dbReference type="Proteomes" id="UP001163835"/>
    </source>
</evidence>
<dbReference type="EMBL" id="MU795272">
    <property type="protein sequence ID" value="KAJ3807828.1"/>
    <property type="molecule type" value="Genomic_DNA"/>
</dbReference>
<gene>
    <name evidence="1" type="ORF">F5876DRAFT_79360</name>
</gene>
<organism evidence="1 2">
    <name type="scientific">Lentinula aff. lateritia</name>
    <dbReference type="NCBI Taxonomy" id="2804960"/>
    <lineage>
        <taxon>Eukaryota</taxon>
        <taxon>Fungi</taxon>
        <taxon>Dikarya</taxon>
        <taxon>Basidiomycota</taxon>
        <taxon>Agaricomycotina</taxon>
        <taxon>Agaricomycetes</taxon>
        <taxon>Agaricomycetidae</taxon>
        <taxon>Agaricales</taxon>
        <taxon>Marasmiineae</taxon>
        <taxon>Omphalotaceae</taxon>
        <taxon>Lentinula</taxon>
    </lineage>
</organism>
<reference evidence="1" key="1">
    <citation type="submission" date="2022-09" db="EMBL/GenBank/DDBJ databases">
        <title>A Global Phylogenomic Analysis of the Shiitake Genus Lentinula.</title>
        <authorList>
            <consortium name="DOE Joint Genome Institute"/>
            <person name="Sierra-Patev S."/>
            <person name="Min B."/>
            <person name="Naranjo-Ortiz M."/>
            <person name="Looney B."/>
            <person name="Konkel Z."/>
            <person name="Slot J.C."/>
            <person name="Sakamoto Y."/>
            <person name="Steenwyk J.L."/>
            <person name="Rokas A."/>
            <person name="Carro J."/>
            <person name="Camarero S."/>
            <person name="Ferreira P."/>
            <person name="Molpeceres G."/>
            <person name="Ruiz-Duenas F.J."/>
            <person name="Serrano A."/>
            <person name="Henrissat B."/>
            <person name="Drula E."/>
            <person name="Hughes K.W."/>
            <person name="Mata J.L."/>
            <person name="Ishikawa N.K."/>
            <person name="Vargas-Isla R."/>
            <person name="Ushijima S."/>
            <person name="Smith C.A."/>
            <person name="Ahrendt S."/>
            <person name="Andreopoulos W."/>
            <person name="He G."/>
            <person name="Labutti K."/>
            <person name="Lipzen A."/>
            <person name="Ng V."/>
            <person name="Riley R."/>
            <person name="Sandor L."/>
            <person name="Barry K."/>
            <person name="Martinez A.T."/>
            <person name="Xiao Y."/>
            <person name="Gibbons J.G."/>
            <person name="Terashima K."/>
            <person name="Grigoriev I.V."/>
            <person name="Hibbett D.S."/>
        </authorList>
    </citation>
    <scope>NUCLEOTIDE SEQUENCE</scope>
    <source>
        <strain evidence="1">TMI1499</strain>
    </source>
</reference>
<sequence length="1026" mass="115160">MSLSLPAKSELSWAEKGELLPPTVPLTRRTKIPSIAPAILPSNKDKLTWVEKGKLLPPVTLLGSHHTEHGGNTAGNMPQYGGQGWVQAGLSLPALNPVHNTQVHLKKLLLNANQQQHITELYAESKNIESVYNLNDLQQQQEAEAKLIALGLDPVSRNALESRWTAQYSVKWSYGTYEQRRILFQCSCGYHVQARQEREAEKGVNQKTENWQRRVPYPFTGCLAHIEVTERIGDKAISRIAGISEHNSSCETAVLERVPPIPLHEHVYEVALEQLQHGASLTAIQETNGKMVKDRAYRGMDTHESRTANVRYLFLPTDHKSLYRKVSQILGVDVRLQPQYNVDDWLNPNSPNFKAEIAESVFHYSARAEAGDRFEICLSTPEMDGCAHKYAHQSQLVLDGTFGICSARLLLFIALAVDEKNKGLPIALFLFSAETGAKATHTSYTTAILKKLIETWKLHLKTKFGSFEPYSAITDTDMKERGALAHIWPQIVLLICKFHLRQCWTNHRKKILKCKAPDFWKNHTRDVLQKLEVDLIATVDHAVATALLENHKVFFNNLATNPEAKRDSEAGLDHLHYIQSYWMPRPLWESWSECGRIAAAARIGVAVEGIIPTTNHLESFNAVLKRKYIQRYLCSGHRLRFDILILLLISQILPQIFRRRNAQREYRAWLTSRFHSSAGGQDLLLVQQRHHEDQKEYARQLRSVCWWPLDEARHQHACELLQTQSIHTICTQPDSAGLAFISRCNPPAGGPTPYQISIHTSGCASCTCLDFHHNGKACKHLRALHMLIDGWVLQGHLKAQFHYPATLENAQALRQLEAYKPPSPSVTNAPLPSEILNTSGSLPATSWMMVQAMGGDTTVLGTAFDGEAEASLDQGSESSDDGSLGEEDTDDITPHMLSQQAGITTQITHRLTQEAQALLPQLYGIDNALADIHALPHALELLEFQQVVEKLSARLSYLRTKDSHLPEVIPHLETDSDNANRVVHNPSGAIAFGNFVSNKRRRFERQPLRAPSPEAKQTRKTSNGTL</sequence>
<keyword evidence="2" id="KW-1185">Reference proteome</keyword>
<comment type="caution">
    <text evidence="1">The sequence shown here is derived from an EMBL/GenBank/DDBJ whole genome shotgun (WGS) entry which is preliminary data.</text>
</comment>
<dbReference type="Proteomes" id="UP001163835">
    <property type="component" value="Unassembled WGS sequence"/>
</dbReference>
<evidence type="ECO:0000313" key="1">
    <source>
        <dbReference type="EMBL" id="KAJ3807828.1"/>
    </source>
</evidence>
<protein>
    <submittedName>
        <fullName evidence="1">Uncharacterized protein</fullName>
    </submittedName>
</protein>